<evidence type="ECO:0000313" key="2">
    <source>
        <dbReference type="EMBL" id="MBC3907063.1"/>
    </source>
</evidence>
<keyword evidence="3" id="KW-1185">Reference proteome</keyword>
<sequence length="153" mass="16314">MNTTSCRKKIVACALTLFVLTSGQVRAAVESGAEQKAIQMLISHQFDQPGNKVDTAPIAVVNDVAIADWIQADRGGRALLRRFKGKWEIIVCGGDGLKDINALKDAGIPESTAKALVSQLNKAEQGVSPDKIKKFGLFGSNVNLQSSSHSGKH</sequence>
<feature type="chain" id="PRO_5047365965" evidence="1">
    <location>
        <begin position="28"/>
        <end position="153"/>
    </location>
</feature>
<evidence type="ECO:0000313" key="3">
    <source>
        <dbReference type="Proteomes" id="UP000646911"/>
    </source>
</evidence>
<organism evidence="2 3">
    <name type="scientific">Undibacterium umbellatum</name>
    <dbReference type="NCBI Taxonomy" id="2762300"/>
    <lineage>
        <taxon>Bacteria</taxon>
        <taxon>Pseudomonadati</taxon>
        <taxon>Pseudomonadota</taxon>
        <taxon>Betaproteobacteria</taxon>
        <taxon>Burkholderiales</taxon>
        <taxon>Oxalobacteraceae</taxon>
        <taxon>Undibacterium</taxon>
    </lineage>
</organism>
<keyword evidence="1" id="KW-0732">Signal</keyword>
<reference evidence="2 3" key="1">
    <citation type="submission" date="2020-08" db="EMBL/GenBank/DDBJ databases">
        <title>Novel species isolated from subtropical streams in China.</title>
        <authorList>
            <person name="Lu H."/>
        </authorList>
    </citation>
    <scope>NUCLEOTIDE SEQUENCE [LARGE SCALE GENOMIC DNA]</scope>
    <source>
        <strain evidence="2 3">NL8W</strain>
    </source>
</reference>
<proteinExistence type="predicted"/>
<comment type="caution">
    <text evidence="2">The sequence shown here is derived from an EMBL/GenBank/DDBJ whole genome shotgun (WGS) entry which is preliminary data.</text>
</comment>
<dbReference type="NCBIfam" id="NF033672">
    <property type="entry name" value="mbn_chaper_assoc"/>
    <property type="match status" value="1"/>
</dbReference>
<evidence type="ECO:0000256" key="1">
    <source>
        <dbReference type="SAM" id="SignalP"/>
    </source>
</evidence>
<protein>
    <submittedName>
        <fullName evidence="2">Copper uptake system-associated protein</fullName>
    </submittedName>
</protein>
<name>A0ABR6Z5K3_9BURK</name>
<dbReference type="Proteomes" id="UP000646911">
    <property type="component" value="Unassembled WGS sequence"/>
</dbReference>
<dbReference type="RefSeq" id="WP_186952267.1">
    <property type="nucleotide sequence ID" value="NZ_JACOFX010000002.1"/>
</dbReference>
<gene>
    <name evidence="2" type="ORF">H8L47_05765</name>
</gene>
<accession>A0ABR6Z5K3</accession>
<feature type="signal peptide" evidence="1">
    <location>
        <begin position="1"/>
        <end position="27"/>
    </location>
</feature>
<dbReference type="EMBL" id="JACOFX010000002">
    <property type="protein sequence ID" value="MBC3907063.1"/>
    <property type="molecule type" value="Genomic_DNA"/>
</dbReference>